<dbReference type="Gene3D" id="1.10.630.10">
    <property type="entry name" value="Cytochrome P450"/>
    <property type="match status" value="1"/>
</dbReference>
<dbReference type="GO" id="GO:0004497">
    <property type="term" value="F:monooxygenase activity"/>
    <property type="evidence" value="ECO:0007669"/>
    <property type="project" value="UniProtKB-KW"/>
</dbReference>
<dbReference type="PRINTS" id="PR00359">
    <property type="entry name" value="BP450"/>
</dbReference>
<dbReference type="CDD" id="cd20625">
    <property type="entry name" value="CYP164-like"/>
    <property type="match status" value="1"/>
</dbReference>
<keyword evidence="5 7" id="KW-0408">Iron</keyword>
<dbReference type="GO" id="GO:0016705">
    <property type="term" value="F:oxidoreductase activity, acting on paired donors, with incorporation or reduction of molecular oxygen"/>
    <property type="evidence" value="ECO:0007669"/>
    <property type="project" value="InterPro"/>
</dbReference>
<accession>A0A4R8LLF8</accession>
<dbReference type="PANTHER" id="PTHR46696:SF1">
    <property type="entry name" value="CYTOCHROME P450 YJIB-RELATED"/>
    <property type="match status" value="1"/>
</dbReference>
<dbReference type="PANTHER" id="PTHR46696">
    <property type="entry name" value="P450, PUTATIVE (EUROFUNG)-RELATED"/>
    <property type="match status" value="1"/>
</dbReference>
<evidence type="ECO:0000256" key="6">
    <source>
        <dbReference type="ARBA" id="ARBA00023033"/>
    </source>
</evidence>
<evidence type="ECO:0000256" key="1">
    <source>
        <dbReference type="ARBA" id="ARBA00010617"/>
    </source>
</evidence>
<dbReference type="EMBL" id="SORE01000014">
    <property type="protein sequence ID" value="TDY45378.1"/>
    <property type="molecule type" value="Genomic_DNA"/>
</dbReference>
<evidence type="ECO:0000256" key="7">
    <source>
        <dbReference type="RuleBase" id="RU000461"/>
    </source>
</evidence>
<keyword evidence="3 7" id="KW-0479">Metal-binding</keyword>
<organism evidence="8 9">
    <name type="scientific">Paraburkholderia rhizosphaerae</name>
    <dbReference type="NCBI Taxonomy" id="480658"/>
    <lineage>
        <taxon>Bacteria</taxon>
        <taxon>Pseudomonadati</taxon>
        <taxon>Pseudomonadota</taxon>
        <taxon>Betaproteobacteria</taxon>
        <taxon>Burkholderiales</taxon>
        <taxon>Burkholderiaceae</taxon>
        <taxon>Paraburkholderia</taxon>
    </lineage>
</organism>
<dbReference type="OrthoDB" id="4168525at2"/>
<name>A0A4R8LLF8_9BURK</name>
<keyword evidence="9" id="KW-1185">Reference proteome</keyword>
<gene>
    <name evidence="8" type="ORF">BX592_11445</name>
</gene>
<dbReference type="FunFam" id="1.10.630.10:FF:000018">
    <property type="entry name" value="Cytochrome P450 monooxygenase"/>
    <property type="match status" value="1"/>
</dbReference>
<dbReference type="InterPro" id="IPR001128">
    <property type="entry name" value="Cyt_P450"/>
</dbReference>
<dbReference type="SUPFAM" id="SSF48264">
    <property type="entry name" value="Cytochrome P450"/>
    <property type="match status" value="1"/>
</dbReference>
<dbReference type="GO" id="GO:0005506">
    <property type="term" value="F:iron ion binding"/>
    <property type="evidence" value="ECO:0007669"/>
    <property type="project" value="InterPro"/>
</dbReference>
<dbReference type="GO" id="GO:0020037">
    <property type="term" value="F:heme binding"/>
    <property type="evidence" value="ECO:0007669"/>
    <property type="project" value="InterPro"/>
</dbReference>
<keyword evidence="2 7" id="KW-0349">Heme</keyword>
<evidence type="ECO:0000313" key="9">
    <source>
        <dbReference type="Proteomes" id="UP000295509"/>
    </source>
</evidence>
<comment type="caution">
    <text evidence="8">The sequence shown here is derived from an EMBL/GenBank/DDBJ whole genome shotgun (WGS) entry which is preliminary data.</text>
</comment>
<keyword evidence="6 7" id="KW-0503">Monooxygenase</keyword>
<sequence length="398" mass="44685">MKLADLATRENFDNPYPFYEKLRAQGRFVRVAPTAVMCGHYDVVDSILHDRRFGKSYLESVRVRYGDDAPQMKLFQGFSRMFLLLNPPMHTRLRGLMMQAFNARQVEAMKDVARRSCHELIDAFAHDETADITRQFAFPLPVGIIGRMLDIPVEDAITLGAAASCVAKVFDPAPITPEDLVRATAAYDELERYFIGVIDARRARTGDDLISMLVTVEEHGEKLTQDEIVSNVILLFIGGHETTSNMIGNALIALHRHPEQLALLKRDPSRMPNAVLECVRYDSPVQATIRTPLEHSEIDGVELTPDTSIFVMIGSANRDPAKFTHPDRLDIGRDEGRVQSFGAGIHHCIGYRLALIELETALGVLLERLPDLELTELDNLSWNQRGNLRGVNSLVARW</sequence>
<keyword evidence="4 7" id="KW-0560">Oxidoreductase</keyword>
<dbReference type="InterPro" id="IPR017972">
    <property type="entry name" value="Cyt_P450_CS"/>
</dbReference>
<dbReference type="Pfam" id="PF00067">
    <property type="entry name" value="p450"/>
    <property type="match status" value="1"/>
</dbReference>
<proteinExistence type="inferred from homology"/>
<evidence type="ECO:0008006" key="10">
    <source>
        <dbReference type="Google" id="ProtNLM"/>
    </source>
</evidence>
<reference evidence="8 9" key="1">
    <citation type="submission" date="2019-03" db="EMBL/GenBank/DDBJ databases">
        <title>Genomic Encyclopedia of Type Strains, Phase III (KMG-III): the genomes of soil and plant-associated and newly described type strains.</title>
        <authorList>
            <person name="Whitman W."/>
        </authorList>
    </citation>
    <scope>NUCLEOTIDE SEQUENCE [LARGE SCALE GENOMIC DNA]</scope>
    <source>
        <strain evidence="8 9">LMG 29544</strain>
    </source>
</reference>
<evidence type="ECO:0000256" key="3">
    <source>
        <dbReference type="ARBA" id="ARBA00022723"/>
    </source>
</evidence>
<protein>
    <recommendedName>
        <fullName evidence="10">Cytochrome P450</fullName>
    </recommendedName>
</protein>
<dbReference type="InterPro" id="IPR036396">
    <property type="entry name" value="Cyt_P450_sf"/>
</dbReference>
<dbReference type="RefSeq" id="WP_134193376.1">
    <property type="nucleotide sequence ID" value="NZ_JBHLUW010000001.1"/>
</dbReference>
<evidence type="ECO:0000256" key="2">
    <source>
        <dbReference type="ARBA" id="ARBA00022617"/>
    </source>
</evidence>
<comment type="similarity">
    <text evidence="1 7">Belongs to the cytochrome P450 family.</text>
</comment>
<evidence type="ECO:0000256" key="4">
    <source>
        <dbReference type="ARBA" id="ARBA00023002"/>
    </source>
</evidence>
<dbReference type="InterPro" id="IPR002397">
    <property type="entry name" value="Cyt_P450_B"/>
</dbReference>
<dbReference type="AlphaFoldDB" id="A0A4R8LLF8"/>
<dbReference type="PROSITE" id="PS00086">
    <property type="entry name" value="CYTOCHROME_P450"/>
    <property type="match status" value="1"/>
</dbReference>
<evidence type="ECO:0000313" key="8">
    <source>
        <dbReference type="EMBL" id="TDY45378.1"/>
    </source>
</evidence>
<dbReference type="Proteomes" id="UP000295509">
    <property type="component" value="Unassembled WGS sequence"/>
</dbReference>
<evidence type="ECO:0000256" key="5">
    <source>
        <dbReference type="ARBA" id="ARBA00023004"/>
    </source>
</evidence>